<dbReference type="RefSeq" id="WP_256620041.1">
    <property type="nucleotide sequence ID" value="NZ_JANIBC010000013.1"/>
</dbReference>
<evidence type="ECO:0000313" key="2">
    <source>
        <dbReference type="EMBL" id="MCQ8186145.1"/>
    </source>
</evidence>
<name>A0A9X2LAI9_9PROT</name>
<dbReference type="EMBL" id="JANIBC010000013">
    <property type="protein sequence ID" value="MCQ8186145.1"/>
    <property type="molecule type" value="Genomic_DNA"/>
</dbReference>
<dbReference type="Pfam" id="PF02036">
    <property type="entry name" value="SCP2"/>
    <property type="match status" value="1"/>
</dbReference>
<proteinExistence type="predicted"/>
<dbReference type="Gene3D" id="3.30.1050.10">
    <property type="entry name" value="SCP2 sterol-binding domain"/>
    <property type="match status" value="1"/>
</dbReference>
<comment type="caution">
    <text evidence="2">The sequence shown here is derived from an EMBL/GenBank/DDBJ whole genome shotgun (WGS) entry which is preliminary data.</text>
</comment>
<protein>
    <submittedName>
        <fullName evidence="2">SCP2 sterol-binding domain-containing protein</fullName>
    </submittedName>
</protein>
<feature type="domain" description="SCP2" evidence="1">
    <location>
        <begin position="14"/>
        <end position="102"/>
    </location>
</feature>
<sequence length="106" mass="11293">MSSDLAPMLEGARKSFRAPFGGVLRVEATDQPLSLWVDGRVEGAPQVSEDAPPEVTSSFCLWRGEAQVLRSVLLAQRKIETAIIAGQLKVSGDMAVMARLEPAAGV</sequence>
<organism evidence="2 3">
    <name type="scientific">Parvularcula maris</name>
    <dbReference type="NCBI Taxonomy" id="2965077"/>
    <lineage>
        <taxon>Bacteria</taxon>
        <taxon>Pseudomonadati</taxon>
        <taxon>Pseudomonadota</taxon>
        <taxon>Alphaproteobacteria</taxon>
        <taxon>Parvularculales</taxon>
        <taxon>Parvularculaceae</taxon>
        <taxon>Parvularcula</taxon>
    </lineage>
</organism>
<dbReference type="AlphaFoldDB" id="A0A9X2LAI9"/>
<gene>
    <name evidence="2" type="ORF">NOG11_12215</name>
</gene>
<dbReference type="SUPFAM" id="SSF55718">
    <property type="entry name" value="SCP-like"/>
    <property type="match status" value="1"/>
</dbReference>
<dbReference type="InterPro" id="IPR036527">
    <property type="entry name" value="SCP2_sterol-bd_dom_sf"/>
</dbReference>
<reference evidence="2" key="1">
    <citation type="submission" date="2022-07" db="EMBL/GenBank/DDBJ databases">
        <title>Parvularcula maris sp. nov., an algicidal bacterium isolated from seawater.</title>
        <authorList>
            <person name="Li F."/>
        </authorList>
    </citation>
    <scope>NUCLEOTIDE SEQUENCE</scope>
    <source>
        <strain evidence="2">BGMRC 0090</strain>
    </source>
</reference>
<evidence type="ECO:0000259" key="1">
    <source>
        <dbReference type="Pfam" id="PF02036"/>
    </source>
</evidence>
<evidence type="ECO:0000313" key="3">
    <source>
        <dbReference type="Proteomes" id="UP001142610"/>
    </source>
</evidence>
<accession>A0A9X2LAI9</accession>
<dbReference type="Proteomes" id="UP001142610">
    <property type="component" value="Unassembled WGS sequence"/>
</dbReference>
<dbReference type="InterPro" id="IPR003033">
    <property type="entry name" value="SCP2_sterol-bd_dom"/>
</dbReference>
<keyword evidence="3" id="KW-1185">Reference proteome</keyword>